<feature type="non-terminal residue" evidence="1">
    <location>
        <position position="1"/>
    </location>
</feature>
<dbReference type="GO" id="GO:0016853">
    <property type="term" value="F:isomerase activity"/>
    <property type="evidence" value="ECO:0007669"/>
    <property type="project" value="UniProtKB-KW"/>
</dbReference>
<keyword evidence="1" id="KW-0413">Isomerase</keyword>
<reference evidence="1" key="2">
    <citation type="journal article" date="2023" name="BMC Genomics">
        <title>Pest status, molecular evolution, and epigenetic factors derived from the genome assembly of Frankliniella fusca, a thysanopteran phytovirus vector.</title>
        <authorList>
            <person name="Catto M.A."/>
            <person name="Labadie P.E."/>
            <person name="Jacobson A.L."/>
            <person name="Kennedy G.G."/>
            <person name="Srinivasan R."/>
            <person name="Hunt B.G."/>
        </authorList>
    </citation>
    <scope>NUCLEOTIDE SEQUENCE</scope>
    <source>
        <strain evidence="1">PL_HMW_Pooled</strain>
    </source>
</reference>
<reference evidence="1" key="1">
    <citation type="submission" date="2021-07" db="EMBL/GenBank/DDBJ databases">
        <authorList>
            <person name="Catto M.A."/>
            <person name="Jacobson A."/>
            <person name="Kennedy G."/>
            <person name="Labadie P."/>
            <person name="Hunt B.G."/>
            <person name="Srinivasan R."/>
        </authorList>
    </citation>
    <scope>NUCLEOTIDE SEQUENCE</scope>
    <source>
        <strain evidence="1">PL_HMW_Pooled</strain>
        <tissue evidence="1">Head</tissue>
    </source>
</reference>
<dbReference type="EMBL" id="JAHWGI010000968">
    <property type="protein sequence ID" value="KAK3918894.1"/>
    <property type="molecule type" value="Genomic_DNA"/>
</dbReference>
<accession>A0AAE1HCX0</accession>
<evidence type="ECO:0000313" key="2">
    <source>
        <dbReference type="Proteomes" id="UP001219518"/>
    </source>
</evidence>
<evidence type="ECO:0000313" key="1">
    <source>
        <dbReference type="EMBL" id="KAK3918894.1"/>
    </source>
</evidence>
<keyword evidence="2" id="KW-1185">Reference proteome</keyword>
<dbReference type="AlphaFoldDB" id="A0AAE1HCX0"/>
<name>A0AAE1HCX0_9NEOP</name>
<sequence>PSRGSSASATSPLAAAASSAPAASAACLCVGVRVGCSSYCIEGGDESCESLFIGLILIYHVLRCGREILVANFCCLERPHFLVWGLQGELEIKPTLQLMHGAIQGGWCGVGECKGCLLVMQSLNEHFYHCFLDVFLVIGRHEGPSSLLYFKCERVTGAAIERWDFHLLLYKADMGPFVSLWRKILPVPGHLIAGTPLKCRSVHHQRTVHQVRGDVQSHFVAAVSQTIPGRGLGHGLDGLLYVTGDGRARGGPAAPTSRR</sequence>
<protein>
    <submittedName>
        <fullName evidence="1">Xylose isomerase</fullName>
    </submittedName>
</protein>
<gene>
    <name evidence="1" type="ORF">KUF71_001018</name>
</gene>
<proteinExistence type="predicted"/>
<dbReference type="Proteomes" id="UP001219518">
    <property type="component" value="Unassembled WGS sequence"/>
</dbReference>
<organism evidence="1 2">
    <name type="scientific">Frankliniella fusca</name>
    <dbReference type="NCBI Taxonomy" id="407009"/>
    <lineage>
        <taxon>Eukaryota</taxon>
        <taxon>Metazoa</taxon>
        <taxon>Ecdysozoa</taxon>
        <taxon>Arthropoda</taxon>
        <taxon>Hexapoda</taxon>
        <taxon>Insecta</taxon>
        <taxon>Pterygota</taxon>
        <taxon>Neoptera</taxon>
        <taxon>Paraneoptera</taxon>
        <taxon>Thysanoptera</taxon>
        <taxon>Terebrantia</taxon>
        <taxon>Thripoidea</taxon>
        <taxon>Thripidae</taxon>
        <taxon>Frankliniella</taxon>
    </lineage>
</organism>
<comment type="caution">
    <text evidence="1">The sequence shown here is derived from an EMBL/GenBank/DDBJ whole genome shotgun (WGS) entry which is preliminary data.</text>
</comment>